<comment type="subcellular location">
    <subcellularLocation>
        <location evidence="1">Cytoplasm</location>
    </subcellularLocation>
</comment>
<dbReference type="GO" id="GO:0051666">
    <property type="term" value="P:actin cortical patch localization"/>
    <property type="evidence" value="ECO:0007669"/>
    <property type="project" value="InterPro"/>
</dbReference>
<dbReference type="InterPro" id="IPR036028">
    <property type="entry name" value="SH3-like_dom_sf"/>
</dbReference>
<dbReference type="Proteomes" id="UP000194236">
    <property type="component" value="Unassembled WGS sequence"/>
</dbReference>
<dbReference type="InterPro" id="IPR046982">
    <property type="entry name" value="BIN3/RVS161-like"/>
</dbReference>
<dbReference type="PANTHER" id="PTHR47174">
    <property type="entry name" value="BRIDGING INTEGRATOR 3"/>
    <property type="match status" value="1"/>
</dbReference>
<accession>A0A1Y3B6Z8</accession>
<proteinExistence type="predicted"/>
<gene>
    <name evidence="6" type="ORF">BLA29_003933</name>
</gene>
<dbReference type="OrthoDB" id="5983572at2759"/>
<dbReference type="GO" id="GO:0008289">
    <property type="term" value="F:lipid binding"/>
    <property type="evidence" value="ECO:0007669"/>
    <property type="project" value="TreeGrafter"/>
</dbReference>
<dbReference type="Gene3D" id="2.30.30.40">
    <property type="entry name" value="SH3 Domains"/>
    <property type="match status" value="1"/>
</dbReference>
<evidence type="ECO:0000313" key="6">
    <source>
        <dbReference type="EMBL" id="OTF76602.1"/>
    </source>
</evidence>
<feature type="domain" description="SH3" evidence="5">
    <location>
        <begin position="1"/>
        <end position="56"/>
    </location>
</feature>
<evidence type="ECO:0000313" key="7">
    <source>
        <dbReference type="Proteomes" id="UP000194236"/>
    </source>
</evidence>
<dbReference type="PROSITE" id="PS50002">
    <property type="entry name" value="SH3"/>
    <property type="match status" value="1"/>
</dbReference>
<dbReference type="GO" id="GO:0097320">
    <property type="term" value="P:plasma membrane tubulation"/>
    <property type="evidence" value="ECO:0007669"/>
    <property type="project" value="TreeGrafter"/>
</dbReference>
<organism evidence="6 7">
    <name type="scientific">Euroglyphus maynei</name>
    <name type="common">Mayne's house dust mite</name>
    <dbReference type="NCBI Taxonomy" id="6958"/>
    <lineage>
        <taxon>Eukaryota</taxon>
        <taxon>Metazoa</taxon>
        <taxon>Ecdysozoa</taxon>
        <taxon>Arthropoda</taxon>
        <taxon>Chelicerata</taxon>
        <taxon>Arachnida</taxon>
        <taxon>Acari</taxon>
        <taxon>Acariformes</taxon>
        <taxon>Sarcoptiformes</taxon>
        <taxon>Astigmata</taxon>
        <taxon>Psoroptidia</taxon>
        <taxon>Analgoidea</taxon>
        <taxon>Pyroglyphidae</taxon>
        <taxon>Pyroglyphinae</taxon>
        <taxon>Euroglyphus</taxon>
    </lineage>
</organism>
<keyword evidence="3" id="KW-0963">Cytoplasm</keyword>
<evidence type="ECO:0000256" key="4">
    <source>
        <dbReference type="PROSITE-ProRule" id="PRU00192"/>
    </source>
</evidence>
<evidence type="ECO:0000256" key="3">
    <source>
        <dbReference type="ARBA" id="ARBA00022490"/>
    </source>
</evidence>
<sequence length="60" mass="7069">IALYNYFANDEGDLSFRKGDRLQIVDDTDPDWWLAKHLTTNQKGYIPMNYVVSEVIEMEE</sequence>
<dbReference type="AlphaFoldDB" id="A0A1Y3B6Z8"/>
<dbReference type="EMBL" id="MUJZ01036692">
    <property type="protein sequence ID" value="OTF76602.1"/>
    <property type="molecule type" value="Genomic_DNA"/>
</dbReference>
<comment type="caution">
    <text evidence="6">The sequence shown here is derived from an EMBL/GenBank/DDBJ whole genome shotgun (WGS) entry which is preliminary data.</text>
</comment>
<dbReference type="PRINTS" id="PR00452">
    <property type="entry name" value="SH3DOMAIN"/>
</dbReference>
<dbReference type="Pfam" id="PF00018">
    <property type="entry name" value="SH3_1"/>
    <property type="match status" value="1"/>
</dbReference>
<dbReference type="CDD" id="cd11845">
    <property type="entry name" value="SH3_Src_like"/>
    <property type="match status" value="1"/>
</dbReference>
<evidence type="ECO:0000256" key="1">
    <source>
        <dbReference type="ARBA" id="ARBA00004496"/>
    </source>
</evidence>
<keyword evidence="2 4" id="KW-0728">SH3 domain</keyword>
<evidence type="ECO:0000256" key="2">
    <source>
        <dbReference type="ARBA" id="ARBA00022443"/>
    </source>
</evidence>
<dbReference type="GO" id="GO:0006897">
    <property type="term" value="P:endocytosis"/>
    <property type="evidence" value="ECO:0007669"/>
    <property type="project" value="InterPro"/>
</dbReference>
<dbReference type="PANTHER" id="PTHR47174:SF3">
    <property type="entry name" value="BRIDGING INTEGRATOR 3"/>
    <property type="match status" value="1"/>
</dbReference>
<name>A0A1Y3B6Z8_EURMA</name>
<dbReference type="GO" id="GO:0005737">
    <property type="term" value="C:cytoplasm"/>
    <property type="evidence" value="ECO:0007669"/>
    <property type="project" value="UniProtKB-SubCell"/>
</dbReference>
<dbReference type="SMART" id="SM00326">
    <property type="entry name" value="SH3"/>
    <property type="match status" value="1"/>
</dbReference>
<dbReference type="GO" id="GO:0015629">
    <property type="term" value="C:actin cytoskeleton"/>
    <property type="evidence" value="ECO:0007669"/>
    <property type="project" value="TreeGrafter"/>
</dbReference>
<protein>
    <recommendedName>
        <fullName evidence="5">SH3 domain-containing protein</fullName>
    </recommendedName>
</protein>
<evidence type="ECO:0000259" key="5">
    <source>
        <dbReference type="PROSITE" id="PS50002"/>
    </source>
</evidence>
<reference evidence="6 7" key="1">
    <citation type="submission" date="2017-03" db="EMBL/GenBank/DDBJ databases">
        <title>Genome Survey of Euroglyphus maynei.</title>
        <authorList>
            <person name="Arlian L.G."/>
            <person name="Morgan M.S."/>
            <person name="Rider S.D."/>
        </authorList>
    </citation>
    <scope>NUCLEOTIDE SEQUENCE [LARGE SCALE GENOMIC DNA]</scope>
    <source>
        <strain evidence="6">Arlian Lab</strain>
        <tissue evidence="6">Whole body</tissue>
    </source>
</reference>
<dbReference type="SUPFAM" id="SSF50044">
    <property type="entry name" value="SH3-domain"/>
    <property type="match status" value="1"/>
</dbReference>
<dbReference type="InterPro" id="IPR001452">
    <property type="entry name" value="SH3_domain"/>
</dbReference>
<keyword evidence="7" id="KW-1185">Reference proteome</keyword>
<feature type="non-terminal residue" evidence="6">
    <location>
        <position position="1"/>
    </location>
</feature>